<gene>
    <name evidence="1" type="ORF">EV202_1202</name>
</gene>
<protein>
    <submittedName>
        <fullName evidence="1">Uncharacterized protein</fullName>
    </submittedName>
</protein>
<name>A0A4R2LGK3_9BACE</name>
<proteinExistence type="predicted"/>
<accession>A0A4R2LGK3</accession>
<reference evidence="1 2" key="1">
    <citation type="submission" date="2019-03" db="EMBL/GenBank/DDBJ databases">
        <title>Genomic Encyclopedia of Type Strains, Phase IV (KMG-IV): sequencing the most valuable type-strain genomes for metagenomic binning, comparative biology and taxonomic classification.</title>
        <authorList>
            <person name="Goeker M."/>
        </authorList>
    </citation>
    <scope>NUCLEOTIDE SEQUENCE [LARGE SCALE GENOMIC DNA]</scope>
    <source>
        <strain evidence="1 2">DSM 23917</strain>
    </source>
</reference>
<comment type="caution">
    <text evidence="1">The sequence shown here is derived from an EMBL/GenBank/DDBJ whole genome shotgun (WGS) entry which is preliminary data.</text>
</comment>
<dbReference type="Proteomes" id="UP000295600">
    <property type="component" value="Unassembled WGS sequence"/>
</dbReference>
<evidence type="ECO:0000313" key="1">
    <source>
        <dbReference type="EMBL" id="TCO89467.1"/>
    </source>
</evidence>
<dbReference type="AlphaFoldDB" id="A0A4R2LGK3"/>
<dbReference type="RefSeq" id="WP_131927004.1">
    <property type="nucleotide sequence ID" value="NZ_SLXB01000020.1"/>
</dbReference>
<dbReference type="EMBL" id="SLXB01000020">
    <property type="protein sequence ID" value="TCO89467.1"/>
    <property type="molecule type" value="Genomic_DNA"/>
</dbReference>
<organism evidence="1 2">
    <name type="scientific">Prevotella heparinolytica</name>
    <dbReference type="NCBI Taxonomy" id="28113"/>
    <lineage>
        <taxon>Bacteria</taxon>
        <taxon>Pseudomonadati</taxon>
        <taxon>Bacteroidota</taxon>
        <taxon>Bacteroidia</taxon>
        <taxon>Bacteroidales</taxon>
        <taxon>Bacteroidaceae</taxon>
        <taxon>Bacteroides</taxon>
    </lineage>
</organism>
<sequence length="183" mass="20818">MNIPSSFANLYVEVCKISDTDIPSGNGGINKEGYTYGELRHQPIIPELMAQITHPKIRQMAEECNSRNRKEGFTMYKVDGEYCFWELRVGPVVKTPSKEELLKILPERPVTASAIRAVTYEILRKEIALQCNMSLKEAAEAIGNQLDCAPHEDISGHIFMVPNWAHKWFRHRGYVAKILNGKE</sequence>
<evidence type="ECO:0000313" key="2">
    <source>
        <dbReference type="Proteomes" id="UP000295600"/>
    </source>
</evidence>